<dbReference type="AlphaFoldDB" id="A0A8S9UX27"/>
<dbReference type="Pfam" id="PF12796">
    <property type="entry name" value="Ank_2"/>
    <property type="match status" value="1"/>
</dbReference>
<name>A0A8S9UX27_PHYIN</name>
<keyword evidence="1" id="KW-1133">Transmembrane helix</keyword>
<evidence type="ECO:0000313" key="2">
    <source>
        <dbReference type="EMBL" id="KAF4145201.1"/>
    </source>
</evidence>
<dbReference type="Pfam" id="PF13637">
    <property type="entry name" value="Ank_4"/>
    <property type="match status" value="1"/>
</dbReference>
<proteinExistence type="predicted"/>
<organism evidence="2 3">
    <name type="scientific">Phytophthora infestans</name>
    <name type="common">Potato late blight agent</name>
    <name type="synonym">Botrytis infestans</name>
    <dbReference type="NCBI Taxonomy" id="4787"/>
    <lineage>
        <taxon>Eukaryota</taxon>
        <taxon>Sar</taxon>
        <taxon>Stramenopiles</taxon>
        <taxon>Oomycota</taxon>
        <taxon>Peronosporomycetes</taxon>
        <taxon>Peronosporales</taxon>
        <taxon>Peronosporaceae</taxon>
        <taxon>Phytophthora</taxon>
    </lineage>
</organism>
<dbReference type="Proteomes" id="UP000704712">
    <property type="component" value="Unassembled WGS sequence"/>
</dbReference>
<dbReference type="SUPFAM" id="SSF48403">
    <property type="entry name" value="Ankyrin repeat"/>
    <property type="match status" value="1"/>
</dbReference>
<gene>
    <name evidence="2" type="ORF">GN958_ATG05602</name>
</gene>
<comment type="caution">
    <text evidence="2">The sequence shown here is derived from an EMBL/GenBank/DDBJ whole genome shotgun (WGS) entry which is preliminary data.</text>
</comment>
<protein>
    <submittedName>
        <fullName evidence="2">Ankyrin repeats (Many copies)</fullName>
    </submittedName>
</protein>
<dbReference type="SUPFAM" id="SSF140860">
    <property type="entry name" value="Pseudo ankyrin repeat-like"/>
    <property type="match status" value="1"/>
</dbReference>
<dbReference type="InterPro" id="IPR036770">
    <property type="entry name" value="Ankyrin_rpt-contain_sf"/>
</dbReference>
<dbReference type="InterPro" id="IPR002110">
    <property type="entry name" value="Ankyrin_rpt"/>
</dbReference>
<evidence type="ECO:0000313" key="3">
    <source>
        <dbReference type="Proteomes" id="UP000704712"/>
    </source>
</evidence>
<dbReference type="InterPro" id="IPR052050">
    <property type="entry name" value="SecEffector_AnkRepeat"/>
</dbReference>
<keyword evidence="1" id="KW-0812">Transmembrane</keyword>
<dbReference type="PANTHER" id="PTHR46586:SF3">
    <property type="entry name" value="ANKYRIN REPEAT-CONTAINING PROTEIN"/>
    <property type="match status" value="1"/>
</dbReference>
<dbReference type="PANTHER" id="PTHR46586">
    <property type="entry name" value="ANKYRIN REPEAT-CONTAINING PROTEIN"/>
    <property type="match status" value="1"/>
</dbReference>
<feature type="transmembrane region" description="Helical" evidence="1">
    <location>
        <begin position="186"/>
        <end position="211"/>
    </location>
</feature>
<keyword evidence="1" id="KW-0472">Membrane</keyword>
<reference evidence="2" key="1">
    <citation type="submission" date="2020-03" db="EMBL/GenBank/DDBJ databases">
        <title>Hybrid Assembly of Korean Phytophthora infestans isolates.</title>
        <authorList>
            <person name="Prokchorchik M."/>
            <person name="Lee Y."/>
            <person name="Seo J."/>
            <person name="Cho J.-H."/>
            <person name="Park Y.-E."/>
            <person name="Jang D.-C."/>
            <person name="Im J.-S."/>
            <person name="Choi J.-G."/>
            <person name="Park H.-J."/>
            <person name="Lee G.-B."/>
            <person name="Lee Y.-G."/>
            <person name="Hong S.-Y."/>
            <person name="Cho K."/>
            <person name="Sohn K.H."/>
        </authorList>
    </citation>
    <scope>NUCLEOTIDE SEQUENCE</scope>
    <source>
        <strain evidence="2">KR_2_A2</strain>
    </source>
</reference>
<dbReference type="EMBL" id="JAACNO010000758">
    <property type="protein sequence ID" value="KAF4145201.1"/>
    <property type="molecule type" value="Genomic_DNA"/>
</dbReference>
<dbReference type="Gene3D" id="1.25.40.20">
    <property type="entry name" value="Ankyrin repeat-containing domain"/>
    <property type="match status" value="3"/>
</dbReference>
<sequence>MDSAAAQDRLEVITWLHKNRSEGCTIKATEHAMANGNYNTLWIYPEKVFDTLLFLQYISLFTAEFERRTRSDISQECAASSDFLIEAWLEEKYPGQPTEARQEWRSKVTTVETEVRLWNMIQPRPKESKMLGRDFVDLAVRRLLLVLSAIRFAVLLPKHINFWLCGRAVRAALYPRRRASRRLIPFRVFSAIVTTIVVIIFTMLGIVEFVLRGHPDVGSLPHIGPFVSNFLGPSSNLSLTEACKFGSTVLLDWIWGGSATSESGRTPGWTLCNYLRSEEQYYQWQFHKATQIAAARGDLKIMEWLFTHFSGCEVPSEAVTKAAGNGHLAILEFMLNNDAGWDFNREIVQMSYGEGGEDSWFESVPALPEEWDGPGNLVRWGGQSVEAAVRRRHYEVARWLKEYVPYDSTEEDLDMIVGIAVNDGAMEFAEFLMPADREILEYIHEMAKPEAVEWVLEREDVRKNQDFGAYGIVMAASHGNLDLMQRLDRTRNKRRKISRWPREWKFSIALACSRGNFEMVKWMMEHPLGAGLKDHFVFDGLLDDAAKSGNAELVGYLLDQGCDDTSAHALRNAAAEGHLECMKVLLERCSTCMYSERKPVETAVVEAAQNGHLKILQLLHRRKIEHKNIWWARSIEAFNAAAGKGHLEVVKWLHANRYRGWTTDAMDDAAGNGHFEMVKWLHGNTKVKCTKRAMDDAARNGHLELLKWLQTNRSEGCTHRAFSHAVNNGHLRVAFWLRFKCVTPPPPNNRFWLCSKTQFDVLLFLRTNCPDIFTTQFCQEAKYDYSGDAARPGDYLIEEWLNDHYSGYPTEEE</sequence>
<accession>A0A8S9UX27</accession>
<evidence type="ECO:0000256" key="1">
    <source>
        <dbReference type="SAM" id="Phobius"/>
    </source>
</evidence>